<keyword evidence="3" id="KW-0274">FAD</keyword>
<dbReference type="PANTHER" id="PTHR43400:SF7">
    <property type="entry name" value="FAD-DEPENDENT OXIDOREDUCTASE 2 FAD BINDING DOMAIN-CONTAINING PROTEIN"/>
    <property type="match status" value="1"/>
</dbReference>
<keyword evidence="4" id="KW-0560">Oxidoreductase</keyword>
<dbReference type="GO" id="GO:0010181">
    <property type="term" value="F:FMN binding"/>
    <property type="evidence" value="ECO:0007669"/>
    <property type="project" value="InterPro"/>
</dbReference>
<comment type="cofactor">
    <cofactor evidence="1">
        <name>FAD</name>
        <dbReference type="ChEBI" id="CHEBI:57692"/>
    </cofactor>
</comment>
<dbReference type="SUPFAM" id="SSF51905">
    <property type="entry name" value="FAD/NAD(P)-binding domain"/>
    <property type="match status" value="1"/>
</dbReference>
<dbReference type="Pfam" id="PF00890">
    <property type="entry name" value="FAD_binding_2"/>
    <property type="match status" value="1"/>
</dbReference>
<dbReference type="InterPro" id="IPR027477">
    <property type="entry name" value="Succ_DH/fumarate_Rdtase_cat_sf"/>
</dbReference>
<dbReference type="PRINTS" id="PR00368">
    <property type="entry name" value="FADPNR"/>
</dbReference>
<sequence length="481" mass="50816">MLSKSAGASRVVVVGGGLAGLSAAFESLRNGVKEVVLFDKEKRTGGNSAKASSGMNAAETRAQKEQHIDDTWQLFDADTFKAGHDAGDRKLVEVMSKESAAAVDFLESFGLNLSAIVQGGGHSKPRTHRIAPPADGRPLKNFGLELMFLMAQKAESTPGLKVMTRATVKSLLKEGGAVVGVEYAMDGTEATDKMEAGATVVATGGFGAERKLLREFVPHLSNLPTTNGPFATGDGLSMLREAGAGLTMMDAVQIHPSGFIDPSDPDARVKWLAPEALRAAGGVLLNQQGNRFVNELSYRDVVANSILENGFKVSSAENASQCAHLVLPEGSQPIFPIPPIYIKRGYVKVAKSIGEAADHMGIDASTLQKTLSEYDTAVEKGKDEFGKTVFPSKFNAEKENTSIFVMTITPSIHYTMGGVKIDTSARVLTEGDDVIPGVFAAGEVTGGIHGRNRLVGNGLLDNVVFGRIAGKVAAEQVAKKE</sequence>
<gene>
    <name evidence="6" type="ORF">PBIL07802_LOCUS14749</name>
</gene>
<dbReference type="InterPro" id="IPR050315">
    <property type="entry name" value="FAD-oxidoreductase_2"/>
</dbReference>
<evidence type="ECO:0000256" key="2">
    <source>
        <dbReference type="ARBA" id="ARBA00022630"/>
    </source>
</evidence>
<dbReference type="Gene3D" id="3.90.700.10">
    <property type="entry name" value="Succinate dehydrogenase/fumarate reductase flavoprotein, catalytic domain"/>
    <property type="match status" value="1"/>
</dbReference>
<feature type="domain" description="FAD-dependent oxidoreductase 2 FAD-binding" evidence="5">
    <location>
        <begin position="11"/>
        <end position="459"/>
    </location>
</feature>
<keyword evidence="2" id="KW-0285">Flavoprotein</keyword>
<evidence type="ECO:0000313" key="6">
    <source>
        <dbReference type="EMBL" id="CAE0252522.1"/>
    </source>
</evidence>
<dbReference type="InterPro" id="IPR003953">
    <property type="entry name" value="FAD-dep_OxRdtase_2_FAD-bd"/>
</dbReference>
<organism evidence="6">
    <name type="scientific">Palpitomonas bilix</name>
    <dbReference type="NCBI Taxonomy" id="652834"/>
    <lineage>
        <taxon>Eukaryota</taxon>
        <taxon>Eukaryota incertae sedis</taxon>
    </lineage>
</organism>
<dbReference type="PANTHER" id="PTHR43400">
    <property type="entry name" value="FUMARATE REDUCTASE"/>
    <property type="match status" value="1"/>
</dbReference>
<evidence type="ECO:0000256" key="4">
    <source>
        <dbReference type="ARBA" id="ARBA00023002"/>
    </source>
</evidence>
<dbReference type="GO" id="GO:0016491">
    <property type="term" value="F:oxidoreductase activity"/>
    <property type="evidence" value="ECO:0007669"/>
    <property type="project" value="UniProtKB-KW"/>
</dbReference>
<proteinExistence type="predicted"/>
<dbReference type="AlphaFoldDB" id="A0A7S3DBP2"/>
<dbReference type="InterPro" id="IPR010960">
    <property type="entry name" value="Flavocytochrome_c"/>
</dbReference>
<dbReference type="Gene3D" id="3.50.50.60">
    <property type="entry name" value="FAD/NAD(P)-binding domain"/>
    <property type="match status" value="1"/>
</dbReference>
<reference evidence="6" key="1">
    <citation type="submission" date="2021-01" db="EMBL/GenBank/DDBJ databases">
        <authorList>
            <person name="Corre E."/>
            <person name="Pelletier E."/>
            <person name="Niang G."/>
            <person name="Scheremetjew M."/>
            <person name="Finn R."/>
            <person name="Kale V."/>
            <person name="Holt S."/>
            <person name="Cochrane G."/>
            <person name="Meng A."/>
            <person name="Brown T."/>
            <person name="Cohen L."/>
        </authorList>
    </citation>
    <scope>NUCLEOTIDE SEQUENCE</scope>
    <source>
        <strain evidence="6">NIES-2562</strain>
    </source>
</reference>
<dbReference type="SUPFAM" id="SSF56425">
    <property type="entry name" value="Succinate dehydrogenase/fumarate reductase flavoprotein, catalytic domain"/>
    <property type="match status" value="1"/>
</dbReference>
<dbReference type="InterPro" id="IPR036188">
    <property type="entry name" value="FAD/NAD-bd_sf"/>
</dbReference>
<dbReference type="EMBL" id="HBIB01022589">
    <property type="protein sequence ID" value="CAE0252522.1"/>
    <property type="molecule type" value="Transcribed_RNA"/>
</dbReference>
<accession>A0A7S3DBP2</accession>
<evidence type="ECO:0000259" key="5">
    <source>
        <dbReference type="Pfam" id="PF00890"/>
    </source>
</evidence>
<name>A0A7S3DBP2_9EUKA</name>
<protein>
    <recommendedName>
        <fullName evidence="5">FAD-dependent oxidoreductase 2 FAD-binding domain-containing protein</fullName>
    </recommendedName>
</protein>
<dbReference type="NCBIfam" id="TIGR01813">
    <property type="entry name" value="flavo_cyto_c"/>
    <property type="match status" value="1"/>
</dbReference>
<evidence type="ECO:0000256" key="1">
    <source>
        <dbReference type="ARBA" id="ARBA00001974"/>
    </source>
</evidence>
<evidence type="ECO:0000256" key="3">
    <source>
        <dbReference type="ARBA" id="ARBA00022827"/>
    </source>
</evidence>